<evidence type="ECO:0000313" key="2">
    <source>
        <dbReference type="Proteomes" id="UP000515275"/>
    </source>
</evidence>
<dbReference type="EMBL" id="CP046883">
    <property type="protein sequence ID" value="QNH97029.1"/>
    <property type="molecule type" value="Genomic_DNA"/>
</dbReference>
<organism evidence="1 2">
    <name type="scientific">Corynebacterium anserum</name>
    <dbReference type="NCBI Taxonomy" id="2684406"/>
    <lineage>
        <taxon>Bacteria</taxon>
        <taxon>Bacillati</taxon>
        <taxon>Actinomycetota</taxon>
        <taxon>Actinomycetes</taxon>
        <taxon>Mycobacteriales</taxon>
        <taxon>Corynebacteriaceae</taxon>
        <taxon>Corynebacterium</taxon>
    </lineage>
</organism>
<name>A0A7G7YRA9_9CORY</name>
<dbReference type="KEGG" id="cans:GP473_08080"/>
<evidence type="ECO:0000313" key="1">
    <source>
        <dbReference type="EMBL" id="QNH97029.1"/>
    </source>
</evidence>
<accession>A0A7G7YRA9</accession>
<reference evidence="1 2" key="1">
    <citation type="submission" date="2019-12" db="EMBL/GenBank/DDBJ databases">
        <title>Corynebacterium sp. nov., isolated from feces of the Anser Albifrons in China.</title>
        <authorList>
            <person name="Liu Q."/>
        </authorList>
    </citation>
    <scope>NUCLEOTIDE SEQUENCE [LARGE SCALE GENOMIC DNA]</scope>
    <source>
        <strain evidence="1 2">23H37-10</strain>
    </source>
</reference>
<dbReference type="Proteomes" id="UP000515275">
    <property type="component" value="Chromosome"/>
</dbReference>
<keyword evidence="2" id="KW-1185">Reference proteome</keyword>
<gene>
    <name evidence="1" type="ORF">GP473_08080</name>
</gene>
<dbReference type="AlphaFoldDB" id="A0A7G7YRA9"/>
<protein>
    <submittedName>
        <fullName evidence="1">DUF3592 domain-containing protein</fullName>
    </submittedName>
</protein>
<proteinExistence type="predicted"/>
<sequence>MMLVCAGMVITSALDDMAIARDRGYATAEVVDVGALRTTVMFRDDAGNYYQPNDGLKYPTGLERGQKVRVEYEVSHPDNVKVAGRSWTLAFLPALSSMAVALLIGALLLALVLWLEKRQK</sequence>